<evidence type="ECO:0000313" key="2">
    <source>
        <dbReference type="EnsemblMetazoa" id="SCAU008176-PA"/>
    </source>
</evidence>
<feature type="signal peptide" evidence="1">
    <location>
        <begin position="1"/>
        <end position="26"/>
    </location>
</feature>
<dbReference type="KEGG" id="scac:106087596"/>
<accession>A0A1I8PHU9</accession>
<feature type="chain" id="PRO_5009326671" evidence="1">
    <location>
        <begin position="27"/>
        <end position="266"/>
    </location>
</feature>
<dbReference type="OrthoDB" id="7977279at2759"/>
<dbReference type="VEuPathDB" id="VectorBase:SCAU008176"/>
<dbReference type="AlphaFoldDB" id="A0A1I8PHU9"/>
<gene>
    <name evidence="2" type="primary">106087596</name>
</gene>
<protein>
    <submittedName>
        <fullName evidence="2">Uncharacterized protein</fullName>
    </submittedName>
</protein>
<dbReference type="EnsemblMetazoa" id="SCAU008176-RA">
    <property type="protein sequence ID" value="SCAU008176-PA"/>
    <property type="gene ID" value="SCAU008176"/>
</dbReference>
<evidence type="ECO:0000313" key="3">
    <source>
        <dbReference type="Proteomes" id="UP000095300"/>
    </source>
</evidence>
<sequence>MKSNKPFKVLIFWCVMGLTVASLADTEEKETLGEPTTTTEFNQPLEETTEISETASITETVIETTTDSGGVEESSTPTVITTTPSIPLDTYAVQQMNSVLNHVLRTAHAFVSQVLQESQNSVYPRDKLKTYAENLQKVLNAEDDDDEDNLDDREFYYSIMLKKLNFLKGKSTKNLQTYLPSDWVEPYHKAKHDLLGWLDQASEEMHSQFVTYISDEEDHVKHQYFNEIFDDISRLNHLNQKLSILLDAVKVATNRKTVTFMDLYMS</sequence>
<evidence type="ECO:0000256" key="1">
    <source>
        <dbReference type="SAM" id="SignalP"/>
    </source>
</evidence>
<keyword evidence="1" id="KW-0732">Signal</keyword>
<reference evidence="2" key="1">
    <citation type="submission" date="2020-05" db="UniProtKB">
        <authorList>
            <consortium name="EnsemblMetazoa"/>
        </authorList>
    </citation>
    <scope>IDENTIFICATION</scope>
    <source>
        <strain evidence="2">USDA</strain>
    </source>
</reference>
<keyword evidence="3" id="KW-1185">Reference proteome</keyword>
<proteinExistence type="predicted"/>
<name>A0A1I8PHU9_STOCA</name>
<organism evidence="2 3">
    <name type="scientific">Stomoxys calcitrans</name>
    <name type="common">Stable fly</name>
    <name type="synonym">Conops calcitrans</name>
    <dbReference type="NCBI Taxonomy" id="35570"/>
    <lineage>
        <taxon>Eukaryota</taxon>
        <taxon>Metazoa</taxon>
        <taxon>Ecdysozoa</taxon>
        <taxon>Arthropoda</taxon>
        <taxon>Hexapoda</taxon>
        <taxon>Insecta</taxon>
        <taxon>Pterygota</taxon>
        <taxon>Neoptera</taxon>
        <taxon>Endopterygota</taxon>
        <taxon>Diptera</taxon>
        <taxon>Brachycera</taxon>
        <taxon>Muscomorpha</taxon>
        <taxon>Muscoidea</taxon>
        <taxon>Muscidae</taxon>
        <taxon>Stomoxys</taxon>
    </lineage>
</organism>
<dbReference type="Proteomes" id="UP000095300">
    <property type="component" value="Unassembled WGS sequence"/>
</dbReference>